<keyword evidence="2 5" id="KW-0489">Methyltransferase</keyword>
<evidence type="ECO:0000256" key="1">
    <source>
        <dbReference type="ARBA" id="ARBA00011975"/>
    </source>
</evidence>
<feature type="compositionally biased region" description="Polar residues" evidence="6">
    <location>
        <begin position="286"/>
        <end position="296"/>
    </location>
</feature>
<keyword evidence="8" id="KW-1185">Reference proteome</keyword>
<evidence type="ECO:0000256" key="2">
    <source>
        <dbReference type="ARBA" id="ARBA00022603"/>
    </source>
</evidence>
<name>A0A179ID94_CORDF</name>
<proteinExistence type="inferred from homology"/>
<dbReference type="PANTHER" id="PTHR10629">
    <property type="entry name" value="CYTOSINE-SPECIFIC METHYLTRANSFERASE"/>
    <property type="match status" value="1"/>
</dbReference>
<dbReference type="AlphaFoldDB" id="A0A179ID94"/>
<keyword evidence="3 5" id="KW-0808">Transferase</keyword>
<dbReference type="Gene3D" id="3.90.120.10">
    <property type="entry name" value="DNA Methylase, subunit A, domain 2"/>
    <property type="match status" value="1"/>
</dbReference>
<reference evidence="7 8" key="1">
    <citation type="submission" date="2016-03" db="EMBL/GenBank/DDBJ databases">
        <title>Fine-scale spatial genetic structure of a fungal parasite of coffee scale insects.</title>
        <authorList>
            <person name="Jackson D."/>
            <person name="Zemenick K.A."/>
            <person name="Malloure B."/>
            <person name="Quandt C.A."/>
            <person name="James T.Y."/>
        </authorList>
    </citation>
    <scope>NUCLEOTIDE SEQUENCE [LARGE SCALE GENOMIC DNA]</scope>
    <source>
        <strain evidence="7 8">UM487</strain>
    </source>
</reference>
<feature type="active site" evidence="5">
    <location>
        <position position="731"/>
    </location>
</feature>
<keyword evidence="4 5" id="KW-0949">S-adenosyl-L-methionine</keyword>
<dbReference type="OMA" id="TNARYPA"/>
<dbReference type="Proteomes" id="UP000243081">
    <property type="component" value="Unassembled WGS sequence"/>
</dbReference>
<dbReference type="GO" id="GO:0003677">
    <property type="term" value="F:DNA binding"/>
    <property type="evidence" value="ECO:0007669"/>
    <property type="project" value="TreeGrafter"/>
</dbReference>
<evidence type="ECO:0000313" key="8">
    <source>
        <dbReference type="Proteomes" id="UP000243081"/>
    </source>
</evidence>
<dbReference type="GO" id="GO:0044027">
    <property type="term" value="P:negative regulation of gene expression via chromosomal CpG island methylation"/>
    <property type="evidence" value="ECO:0007669"/>
    <property type="project" value="TreeGrafter"/>
</dbReference>
<accession>A0A179ID94</accession>
<dbReference type="GO" id="GO:0003886">
    <property type="term" value="F:DNA (cytosine-5-)-methyltransferase activity"/>
    <property type="evidence" value="ECO:0007669"/>
    <property type="project" value="UniProtKB-EC"/>
</dbReference>
<dbReference type="InterPro" id="IPR001525">
    <property type="entry name" value="C5_MeTfrase"/>
</dbReference>
<evidence type="ECO:0000256" key="4">
    <source>
        <dbReference type="ARBA" id="ARBA00022691"/>
    </source>
</evidence>
<evidence type="ECO:0000256" key="3">
    <source>
        <dbReference type="ARBA" id="ARBA00022679"/>
    </source>
</evidence>
<feature type="region of interest" description="Disordered" evidence="6">
    <location>
        <begin position="268"/>
        <end position="296"/>
    </location>
</feature>
<dbReference type="PANTHER" id="PTHR10629:SF52">
    <property type="entry name" value="DNA (CYTOSINE-5)-METHYLTRANSFERASE 1"/>
    <property type="match status" value="1"/>
</dbReference>
<dbReference type="PROSITE" id="PS51679">
    <property type="entry name" value="SAM_MT_C5"/>
    <property type="match status" value="1"/>
</dbReference>
<feature type="region of interest" description="Disordered" evidence="6">
    <location>
        <begin position="644"/>
        <end position="672"/>
    </location>
</feature>
<feature type="non-terminal residue" evidence="7">
    <location>
        <position position="1"/>
    </location>
</feature>
<dbReference type="EC" id="2.1.1.37" evidence="1"/>
<dbReference type="GO" id="GO:0005634">
    <property type="term" value="C:nucleus"/>
    <property type="evidence" value="ECO:0007669"/>
    <property type="project" value="TreeGrafter"/>
</dbReference>
<evidence type="ECO:0000256" key="5">
    <source>
        <dbReference type="PROSITE-ProRule" id="PRU01016"/>
    </source>
</evidence>
<dbReference type="SUPFAM" id="SSF53335">
    <property type="entry name" value="S-adenosyl-L-methionine-dependent methyltransferases"/>
    <property type="match status" value="1"/>
</dbReference>
<organism evidence="7 8">
    <name type="scientific">Cordyceps confragosa</name>
    <name type="common">Lecanicillium lecanii</name>
    <dbReference type="NCBI Taxonomy" id="2714763"/>
    <lineage>
        <taxon>Eukaryota</taxon>
        <taxon>Fungi</taxon>
        <taxon>Dikarya</taxon>
        <taxon>Ascomycota</taxon>
        <taxon>Pezizomycotina</taxon>
        <taxon>Sordariomycetes</taxon>
        <taxon>Hypocreomycetidae</taxon>
        <taxon>Hypocreales</taxon>
        <taxon>Cordycipitaceae</taxon>
        <taxon>Akanthomyces</taxon>
    </lineage>
</organism>
<dbReference type="Pfam" id="PF00145">
    <property type="entry name" value="DNA_methylase"/>
    <property type="match status" value="2"/>
</dbReference>
<comment type="similarity">
    <text evidence="5">Belongs to the class I-like SAM-binding methyltransferase superfamily. C5-methyltransferase family.</text>
</comment>
<dbReference type="GO" id="GO:0032259">
    <property type="term" value="P:methylation"/>
    <property type="evidence" value="ECO:0007669"/>
    <property type="project" value="UniProtKB-KW"/>
</dbReference>
<feature type="region of interest" description="Disordered" evidence="6">
    <location>
        <begin position="405"/>
        <end position="426"/>
    </location>
</feature>
<evidence type="ECO:0000313" key="7">
    <source>
        <dbReference type="EMBL" id="OAR00617.1"/>
    </source>
</evidence>
<protein>
    <recommendedName>
        <fullName evidence="1">DNA (cytosine-5-)-methyltransferase</fullName>
        <ecNumber evidence="1">2.1.1.37</ecNumber>
    </recommendedName>
</protein>
<comment type="caution">
    <text evidence="7">The sequence shown here is derived from an EMBL/GenBank/DDBJ whole genome shotgun (WGS) entry which is preliminary data.</text>
</comment>
<gene>
    <name evidence="7" type="ORF">LLEC1_02975</name>
</gene>
<dbReference type="InterPro" id="IPR050390">
    <property type="entry name" value="C5-Methyltransferase"/>
</dbReference>
<dbReference type="EMBL" id="LUKN01001608">
    <property type="protein sequence ID" value="OAR00617.1"/>
    <property type="molecule type" value="Genomic_DNA"/>
</dbReference>
<dbReference type="InterPro" id="IPR029063">
    <property type="entry name" value="SAM-dependent_MTases_sf"/>
</dbReference>
<dbReference type="OrthoDB" id="414133at2759"/>
<evidence type="ECO:0000256" key="6">
    <source>
        <dbReference type="SAM" id="MobiDB-lite"/>
    </source>
</evidence>
<dbReference type="Gene3D" id="3.40.50.150">
    <property type="entry name" value="Vaccinia Virus protein VP39"/>
    <property type="match status" value="1"/>
</dbReference>
<sequence length="1023" mass="114480">YRSKKQDALAAAEQKATALETALRDTLSVFREFQKSLLQHPVGFVPLEVAVAVSKTSLDISSLLHDSGVQVQDTLGCNLLDCSETTCAGKVLSERLTRSVAEFNLHSLDKGELGCFTPELLAGMNVLPGEILLAQSLGQSSTDNSLGDIDYVGRFLPQLHRKIEGATRTVLRLAPPKLQRLKYGLTRTWFDTDMPELAGEWLEAVDVEEYLAQRGIHVKDKSQKVVTLHIGSEGSDADSDVPTTPKWEPELPDWTIFGKRLDDRQHVPGGRRVLSAAPPVSEENWMDQSATPPSLSSAQSRITIDVEKLVTGLASRCICLGPAPAIRRHRVDEAIQEARAVFKSRAEEVAFWNLVGAAHINRNSASKDKYYTSLIPLLPNCLNKSFMELPLLNDSDDDVHIRSRDRRRRRAASVASTSTIEPDVPSQDEFCEIAEEDADPDILFASEVIDLTKDDSERLVQQRRPDEVELDSVKAPCGTTVKPGNCIQVRDQYLGELKINFIQVTAILRDRYGSVFIRGIPYTKLQHLNGKIRDRVNEVCMVLHILREPNKEPDPPVLVDVVPDQVIRWRTLIETNARYPAHAVDLDRYARSFRSLEQQRIVAQKSAHIVCRWSISIIYSISARNRTKPDEELIEHLQNEDIANRQHRVPDSTVSESWRGRRKRGGGWNAHSESSIPLKMPVLRRPGQAYTLFDSFSGAGGVSRGAQDAGFKYAKKKQRQPVDVLHLSPPCQVWSPAHTNSGPNDEANIEALYTCRNLIKQTRPRLITLEQTFGLTHAQHINHFWALIRDFTDLGYSVRWSIIRLCTWGSPQDRKRLIMIAAAPGERLPPFPAPTHSEHGGNGTKPFNTVARTLARVRVGDDLHDPTSVQAFHPRRPRWDANKLGRTITTSGANAYHPNGTRDFTLRELACLQGFPRRHGFVGTKTKIRRQIGNAFPPNTVYVLYKHLHEWLLRQDNVGGCVHADDVMVIDDDSDTSGSGSVVFSDARISPDMEDVVMGEVDDDVIYVGASPERDEDCFVDLT</sequence>